<sequence length="375" mass="41944">MAKGFSLKDQLFNRDKLVYLAGLFRDSDPSFPADRFVDEVMQDLPALELKQRITLISEVLERFLPTNFTQAAQAIQKALPPPLDPSKTDDDFGDFIFAPLGAYVARRGLGANDLPVAFNLLEELTQRFSVEFDIRAFLNAHPEVTLAQMRQWASHPNYHVRRLVSEGSRPKLPWGQKIHLDTHAPIPLLDELHADPTRYVTRSVANHLNDIAKIDPDLVLHTLGRWQDEARQDPKELGWMTRHALRGLVKKGHPEALALLGFHPNPPIEVVMWAPGAAETGLGEAATLSLKLRANAKAALMIDYVVDMPRPSGRAASKVFKLKQLALSAGEEVLLTKTHRFVKEATTITYYPGPHDLHLQINGTRVATLRINLTP</sequence>
<dbReference type="EMBL" id="BMKN01000001">
    <property type="protein sequence ID" value="GGE46355.1"/>
    <property type="molecule type" value="Genomic_DNA"/>
</dbReference>
<dbReference type="InterPro" id="IPR016024">
    <property type="entry name" value="ARM-type_fold"/>
</dbReference>
<evidence type="ECO:0000313" key="2">
    <source>
        <dbReference type="Proteomes" id="UP000606730"/>
    </source>
</evidence>
<evidence type="ECO:0008006" key="3">
    <source>
        <dbReference type="Google" id="ProtNLM"/>
    </source>
</evidence>
<organism evidence="1 2">
    <name type="scientific">Actibacterium pelagium</name>
    <dbReference type="NCBI Taxonomy" id="2029103"/>
    <lineage>
        <taxon>Bacteria</taxon>
        <taxon>Pseudomonadati</taxon>
        <taxon>Pseudomonadota</taxon>
        <taxon>Alphaproteobacteria</taxon>
        <taxon>Rhodobacterales</taxon>
        <taxon>Roseobacteraceae</taxon>
        <taxon>Actibacterium</taxon>
    </lineage>
</organism>
<comment type="caution">
    <text evidence="1">The sequence shown here is derived from an EMBL/GenBank/DDBJ whole genome shotgun (WGS) entry which is preliminary data.</text>
</comment>
<dbReference type="SUPFAM" id="SSF48371">
    <property type="entry name" value="ARM repeat"/>
    <property type="match status" value="1"/>
</dbReference>
<protein>
    <recommendedName>
        <fullName evidence="3">3-methyladenine DNA glycosylase AlkC</fullName>
    </recommendedName>
</protein>
<evidence type="ECO:0000313" key="1">
    <source>
        <dbReference type="EMBL" id="GGE46355.1"/>
    </source>
</evidence>
<reference evidence="1" key="1">
    <citation type="journal article" date="2014" name="Int. J. Syst. Evol. Microbiol.">
        <title>Complete genome sequence of Corynebacterium casei LMG S-19264T (=DSM 44701T), isolated from a smear-ripened cheese.</title>
        <authorList>
            <consortium name="US DOE Joint Genome Institute (JGI-PGF)"/>
            <person name="Walter F."/>
            <person name="Albersmeier A."/>
            <person name="Kalinowski J."/>
            <person name="Ruckert C."/>
        </authorList>
    </citation>
    <scope>NUCLEOTIDE SEQUENCE</scope>
    <source>
        <strain evidence="1">CGMCC 1.16012</strain>
    </source>
</reference>
<dbReference type="AlphaFoldDB" id="A0A917AE46"/>
<dbReference type="Proteomes" id="UP000606730">
    <property type="component" value="Unassembled WGS sequence"/>
</dbReference>
<accession>A0A917AE46</accession>
<dbReference type="OrthoDB" id="9797162at2"/>
<dbReference type="Gene3D" id="1.25.40.290">
    <property type="entry name" value="ARM repeat domains"/>
    <property type="match status" value="1"/>
</dbReference>
<reference evidence="1" key="2">
    <citation type="submission" date="2020-09" db="EMBL/GenBank/DDBJ databases">
        <authorList>
            <person name="Sun Q."/>
            <person name="Zhou Y."/>
        </authorList>
    </citation>
    <scope>NUCLEOTIDE SEQUENCE</scope>
    <source>
        <strain evidence="1">CGMCC 1.16012</strain>
    </source>
</reference>
<keyword evidence="2" id="KW-1185">Reference proteome</keyword>
<dbReference type="RefSeq" id="WP_095595922.1">
    <property type="nucleotide sequence ID" value="NZ_BMKN01000001.1"/>
</dbReference>
<proteinExistence type="predicted"/>
<gene>
    <name evidence="1" type="ORF">GCM10011517_12550</name>
</gene>
<name>A0A917AE46_9RHOB</name>